<evidence type="ECO:0000256" key="1">
    <source>
        <dbReference type="ARBA" id="ARBA00022553"/>
    </source>
</evidence>
<keyword evidence="1 2" id="KW-0597">Phosphoprotein</keyword>
<dbReference type="InterPro" id="IPR050595">
    <property type="entry name" value="Bact_response_regulator"/>
</dbReference>
<dbReference type="InterPro" id="IPR000014">
    <property type="entry name" value="PAS"/>
</dbReference>
<dbReference type="PANTHER" id="PTHR44591">
    <property type="entry name" value="STRESS RESPONSE REGULATOR PROTEIN 1"/>
    <property type="match status" value="1"/>
</dbReference>
<feature type="domain" description="PAS" evidence="4">
    <location>
        <begin position="139"/>
        <end position="209"/>
    </location>
</feature>
<evidence type="ECO:0000313" key="5">
    <source>
        <dbReference type="EMBL" id="SFR86670.1"/>
    </source>
</evidence>
<evidence type="ECO:0000259" key="4">
    <source>
        <dbReference type="PROSITE" id="PS50112"/>
    </source>
</evidence>
<dbReference type="STRING" id="767519.SAMN05216559_0249"/>
<dbReference type="SMART" id="SM00448">
    <property type="entry name" value="REC"/>
    <property type="match status" value="1"/>
</dbReference>
<dbReference type="Pfam" id="PF00989">
    <property type="entry name" value="PAS"/>
    <property type="match status" value="1"/>
</dbReference>
<dbReference type="InterPro" id="IPR011006">
    <property type="entry name" value="CheY-like_superfamily"/>
</dbReference>
<gene>
    <name evidence="5" type="ORF">SAMN05216559_0249</name>
</gene>
<reference evidence="5 6" key="1">
    <citation type="submission" date="2016-10" db="EMBL/GenBank/DDBJ databases">
        <authorList>
            <person name="de Groot N.N."/>
        </authorList>
    </citation>
    <scope>NUCLEOTIDE SEQUENCE [LARGE SCALE GENOMIC DNA]</scope>
    <source>
        <strain evidence="5 6">CGMCC 1.10457</strain>
    </source>
</reference>
<dbReference type="PROSITE" id="PS50110">
    <property type="entry name" value="RESPONSE_REGULATORY"/>
    <property type="match status" value="1"/>
</dbReference>
<dbReference type="InterPro" id="IPR013767">
    <property type="entry name" value="PAS_fold"/>
</dbReference>
<evidence type="ECO:0000313" key="6">
    <source>
        <dbReference type="Proteomes" id="UP000199062"/>
    </source>
</evidence>
<dbReference type="Gene3D" id="3.40.50.2300">
    <property type="match status" value="1"/>
</dbReference>
<dbReference type="SMART" id="SM00091">
    <property type="entry name" value="PAS"/>
    <property type="match status" value="1"/>
</dbReference>
<dbReference type="OrthoDB" id="8127at2157"/>
<dbReference type="Gene3D" id="3.30.450.40">
    <property type="match status" value="1"/>
</dbReference>
<dbReference type="PROSITE" id="PS50112">
    <property type="entry name" value="PAS"/>
    <property type="match status" value="1"/>
</dbReference>
<dbReference type="InterPro" id="IPR001789">
    <property type="entry name" value="Sig_transdc_resp-reg_receiver"/>
</dbReference>
<protein>
    <submittedName>
        <fullName evidence="5">PAS domain S-box-containing protein</fullName>
    </submittedName>
</protein>
<dbReference type="NCBIfam" id="TIGR00229">
    <property type="entry name" value="sensory_box"/>
    <property type="match status" value="1"/>
</dbReference>
<accession>A0A1I6K725</accession>
<dbReference type="RefSeq" id="WP_089813120.1">
    <property type="nucleotide sequence ID" value="NZ_FOZK01000001.1"/>
</dbReference>
<dbReference type="SUPFAM" id="SSF55785">
    <property type="entry name" value="PYP-like sensor domain (PAS domain)"/>
    <property type="match status" value="1"/>
</dbReference>
<dbReference type="SUPFAM" id="SSF52172">
    <property type="entry name" value="CheY-like"/>
    <property type="match status" value="1"/>
</dbReference>
<proteinExistence type="predicted"/>
<feature type="domain" description="Response regulatory" evidence="3">
    <location>
        <begin position="9"/>
        <end position="124"/>
    </location>
</feature>
<organism evidence="5 6">
    <name type="scientific">Halomicrobium zhouii</name>
    <dbReference type="NCBI Taxonomy" id="767519"/>
    <lineage>
        <taxon>Archaea</taxon>
        <taxon>Methanobacteriati</taxon>
        <taxon>Methanobacteriota</taxon>
        <taxon>Stenosarchaea group</taxon>
        <taxon>Halobacteria</taxon>
        <taxon>Halobacteriales</taxon>
        <taxon>Haloarculaceae</taxon>
        <taxon>Halomicrobium</taxon>
    </lineage>
</organism>
<evidence type="ECO:0000259" key="3">
    <source>
        <dbReference type="PROSITE" id="PS50110"/>
    </source>
</evidence>
<evidence type="ECO:0000256" key="2">
    <source>
        <dbReference type="PROSITE-ProRule" id="PRU00169"/>
    </source>
</evidence>
<dbReference type="AlphaFoldDB" id="A0A1I6K725"/>
<dbReference type="SUPFAM" id="SSF55781">
    <property type="entry name" value="GAF domain-like"/>
    <property type="match status" value="1"/>
</dbReference>
<sequence length="416" mass="45663">MATVEEPIRVLLVDDDPDLGAVTSMHLERQDDAFETQVTHSAAEALDVLDGDVDCVVSDYEMPEQDGLDLLREVREYDATVPFVLFTGRGSEEIASEAISAGVTDYLQKGTGTDQYAVLANRIRNAVAHRRSAEAAAETESRYQTLVESSPNAILVHDGEAIRYANERLVELAGAADADEVFGCDPVSLVHPEDRERLADRVDRVLRDRESAGWLSWRLRRFDGGIRRVESRAAPVVFEGVRASQVVLRDVTDRYCREQRLEALHDATRRLLVAGDRGTVADVALDVVENVFDESVAVVWEYDSGDDSLAPLAATENATRIAEKAGLEAGVSPLPDWAVEMTVFEAGDSRVVEEYGDRDDAVTDAFETVFMYPLGEHGLLAIGSTDPRTFDDAERDLVGILARSVAATFDRLESGE</sequence>
<dbReference type="InterPro" id="IPR035965">
    <property type="entry name" value="PAS-like_dom_sf"/>
</dbReference>
<dbReference type="Pfam" id="PF00072">
    <property type="entry name" value="Response_reg"/>
    <property type="match status" value="1"/>
</dbReference>
<dbReference type="PANTHER" id="PTHR44591:SF3">
    <property type="entry name" value="RESPONSE REGULATORY DOMAIN-CONTAINING PROTEIN"/>
    <property type="match status" value="1"/>
</dbReference>
<keyword evidence="6" id="KW-1185">Reference proteome</keyword>
<dbReference type="Proteomes" id="UP000199062">
    <property type="component" value="Unassembled WGS sequence"/>
</dbReference>
<dbReference type="GO" id="GO:0006355">
    <property type="term" value="P:regulation of DNA-templated transcription"/>
    <property type="evidence" value="ECO:0007669"/>
    <property type="project" value="InterPro"/>
</dbReference>
<dbReference type="EMBL" id="FOZK01000001">
    <property type="protein sequence ID" value="SFR86670.1"/>
    <property type="molecule type" value="Genomic_DNA"/>
</dbReference>
<dbReference type="InterPro" id="IPR029016">
    <property type="entry name" value="GAF-like_dom_sf"/>
</dbReference>
<dbReference type="Gene3D" id="3.30.450.20">
    <property type="entry name" value="PAS domain"/>
    <property type="match status" value="1"/>
</dbReference>
<name>A0A1I6K725_9EURY</name>
<dbReference type="CDD" id="cd00130">
    <property type="entry name" value="PAS"/>
    <property type="match status" value="1"/>
</dbReference>
<feature type="modified residue" description="4-aspartylphosphate" evidence="2">
    <location>
        <position position="59"/>
    </location>
</feature>
<dbReference type="GO" id="GO:0000160">
    <property type="term" value="P:phosphorelay signal transduction system"/>
    <property type="evidence" value="ECO:0007669"/>
    <property type="project" value="InterPro"/>
</dbReference>